<organism evidence="2 3">
    <name type="scientific">Gymnopilus junonius</name>
    <name type="common">Spectacular rustgill mushroom</name>
    <name type="synonym">Gymnopilus spectabilis subsp. junonius</name>
    <dbReference type="NCBI Taxonomy" id="109634"/>
    <lineage>
        <taxon>Eukaryota</taxon>
        <taxon>Fungi</taxon>
        <taxon>Dikarya</taxon>
        <taxon>Basidiomycota</taxon>
        <taxon>Agaricomycotina</taxon>
        <taxon>Agaricomycetes</taxon>
        <taxon>Agaricomycetidae</taxon>
        <taxon>Agaricales</taxon>
        <taxon>Agaricineae</taxon>
        <taxon>Hymenogastraceae</taxon>
        <taxon>Gymnopilus</taxon>
    </lineage>
</organism>
<dbReference type="Proteomes" id="UP000724874">
    <property type="component" value="Unassembled WGS sequence"/>
</dbReference>
<dbReference type="OrthoDB" id="2575973at2759"/>
<evidence type="ECO:0000313" key="3">
    <source>
        <dbReference type="Proteomes" id="UP000724874"/>
    </source>
</evidence>
<name>A0A9P5NCD8_GYMJU</name>
<accession>A0A9P5NCD8</accession>
<keyword evidence="3" id="KW-1185">Reference proteome</keyword>
<gene>
    <name evidence="2" type="ORF">CPB84DRAFT_1793538</name>
</gene>
<proteinExistence type="predicted"/>
<protein>
    <submittedName>
        <fullName evidence="2">Uncharacterized protein</fullName>
    </submittedName>
</protein>
<evidence type="ECO:0000256" key="1">
    <source>
        <dbReference type="SAM" id="SignalP"/>
    </source>
</evidence>
<dbReference type="AlphaFoldDB" id="A0A9P5NCD8"/>
<sequence length="141" mass="13941">MFASRFFVSFLAVSGLAAYANPVAEKRAGVTDVLGIVGDLQGIVGGILPEITGLLGNNTATAGNIVPLVGDLVSALTGAASALGGLGSVTGEITTVLSSAVDAIPVLGPIFEGIGIDAIINELLVQLEIIVGGVITLVSEL</sequence>
<dbReference type="EMBL" id="JADNYJ010000151">
    <property type="protein sequence ID" value="KAF8879207.1"/>
    <property type="molecule type" value="Genomic_DNA"/>
</dbReference>
<keyword evidence="1" id="KW-0732">Signal</keyword>
<feature type="chain" id="PRO_5040439596" evidence="1">
    <location>
        <begin position="19"/>
        <end position="141"/>
    </location>
</feature>
<evidence type="ECO:0000313" key="2">
    <source>
        <dbReference type="EMBL" id="KAF8879207.1"/>
    </source>
</evidence>
<comment type="caution">
    <text evidence="2">The sequence shown here is derived from an EMBL/GenBank/DDBJ whole genome shotgun (WGS) entry which is preliminary data.</text>
</comment>
<feature type="signal peptide" evidence="1">
    <location>
        <begin position="1"/>
        <end position="18"/>
    </location>
</feature>
<reference evidence="2" key="1">
    <citation type="submission" date="2020-11" db="EMBL/GenBank/DDBJ databases">
        <authorList>
            <consortium name="DOE Joint Genome Institute"/>
            <person name="Ahrendt S."/>
            <person name="Riley R."/>
            <person name="Andreopoulos W."/>
            <person name="LaButti K."/>
            <person name="Pangilinan J."/>
            <person name="Ruiz-duenas F.J."/>
            <person name="Barrasa J.M."/>
            <person name="Sanchez-Garcia M."/>
            <person name="Camarero S."/>
            <person name="Miyauchi S."/>
            <person name="Serrano A."/>
            <person name="Linde D."/>
            <person name="Babiker R."/>
            <person name="Drula E."/>
            <person name="Ayuso-Fernandez I."/>
            <person name="Pacheco R."/>
            <person name="Padilla G."/>
            <person name="Ferreira P."/>
            <person name="Barriuso J."/>
            <person name="Kellner H."/>
            <person name="Castanera R."/>
            <person name="Alfaro M."/>
            <person name="Ramirez L."/>
            <person name="Pisabarro A.G."/>
            <person name="Kuo A."/>
            <person name="Tritt A."/>
            <person name="Lipzen A."/>
            <person name="He G."/>
            <person name="Yan M."/>
            <person name="Ng V."/>
            <person name="Cullen D."/>
            <person name="Martin F."/>
            <person name="Rosso M.-N."/>
            <person name="Henrissat B."/>
            <person name="Hibbett D."/>
            <person name="Martinez A.T."/>
            <person name="Grigoriev I.V."/>
        </authorList>
    </citation>
    <scope>NUCLEOTIDE SEQUENCE</scope>
    <source>
        <strain evidence="2">AH 44721</strain>
    </source>
</reference>